<dbReference type="OrthoDB" id="6194308at2"/>
<evidence type="ECO:0000313" key="2">
    <source>
        <dbReference type="EMBL" id="PLQ00847.1"/>
    </source>
</evidence>
<feature type="domain" description="SGNH hydrolase-type esterase" evidence="1">
    <location>
        <begin position="41"/>
        <end position="240"/>
    </location>
</feature>
<evidence type="ECO:0000259" key="1">
    <source>
        <dbReference type="Pfam" id="PF13472"/>
    </source>
</evidence>
<dbReference type="EMBL" id="PJRP01000003">
    <property type="protein sequence ID" value="PLQ00847.1"/>
    <property type="molecule type" value="Genomic_DNA"/>
</dbReference>
<dbReference type="InterPro" id="IPR036514">
    <property type="entry name" value="SGNH_hydro_sf"/>
</dbReference>
<reference evidence="2 3" key="1">
    <citation type="submission" date="2017-12" db="EMBL/GenBank/DDBJ databases">
        <title>Genome sequence of the active heterotrophic nitrifier-denitrifier, Cupriavidus pauculus UM1.</title>
        <authorList>
            <person name="Putonti C."/>
            <person name="Castignetti D."/>
        </authorList>
    </citation>
    <scope>NUCLEOTIDE SEQUENCE [LARGE SCALE GENOMIC DNA]</scope>
    <source>
        <strain evidence="2 3">UM1</strain>
    </source>
</reference>
<dbReference type="Gene3D" id="3.40.50.1110">
    <property type="entry name" value="SGNH hydrolase"/>
    <property type="match status" value="1"/>
</dbReference>
<dbReference type="SUPFAM" id="SSF52266">
    <property type="entry name" value="SGNH hydrolase"/>
    <property type="match status" value="1"/>
</dbReference>
<dbReference type="RefSeq" id="WP_101681412.1">
    <property type="nucleotide sequence ID" value="NZ_PJRP01000003.1"/>
</dbReference>
<comment type="caution">
    <text evidence="2">The sequence shown here is derived from an EMBL/GenBank/DDBJ whole genome shotgun (WGS) entry which is preliminary data.</text>
</comment>
<gene>
    <name evidence="2" type="ORF">CYJ10_10480</name>
</gene>
<organism evidence="2 3">
    <name type="scientific">Cupriavidus pauculus</name>
    <dbReference type="NCBI Taxonomy" id="82633"/>
    <lineage>
        <taxon>Bacteria</taxon>
        <taxon>Pseudomonadati</taxon>
        <taxon>Pseudomonadota</taxon>
        <taxon>Betaproteobacteria</taxon>
        <taxon>Burkholderiales</taxon>
        <taxon>Burkholderiaceae</taxon>
        <taxon>Cupriavidus</taxon>
    </lineage>
</organism>
<proteinExistence type="predicted"/>
<accession>A0A2N5CF76</accession>
<dbReference type="Pfam" id="PF13472">
    <property type="entry name" value="Lipase_GDSL_2"/>
    <property type="match status" value="1"/>
</dbReference>
<name>A0A2N5CF76_9BURK</name>
<dbReference type="Proteomes" id="UP000234341">
    <property type="component" value="Unassembled WGS sequence"/>
</dbReference>
<dbReference type="AlphaFoldDB" id="A0A2N5CF76"/>
<evidence type="ECO:0000313" key="3">
    <source>
        <dbReference type="Proteomes" id="UP000234341"/>
    </source>
</evidence>
<dbReference type="InterPro" id="IPR013830">
    <property type="entry name" value="SGNH_hydro"/>
</dbReference>
<dbReference type="GO" id="GO:0016788">
    <property type="term" value="F:hydrolase activity, acting on ester bonds"/>
    <property type="evidence" value="ECO:0007669"/>
    <property type="project" value="UniProtKB-ARBA"/>
</dbReference>
<sequence>MPIFRYAGDLRPLDRGPDILAIGDSWHWYPENNLLNVVDQYCPGTFTYCVGANGAEAVQLSGGRYLQDVQSALEYASIRVVLISAGGNDFAGMDDFAAILKSDCSNCKSPEECFAIDEPRDLFNDVMKAYETLITTILAKRPDAIVLLHAYDYAVPDGRTFHGLSGQWLKVPMDNCRVPFPGLWTPDSFRRKLVKQLIDELAKRHQQLAATFGNQVRFIDTRGVLADDEWANELHPTREGFTRLGKMHFAPAVNTALT</sequence>
<protein>
    <recommendedName>
        <fullName evidence="1">SGNH hydrolase-type esterase domain-containing protein</fullName>
    </recommendedName>
</protein>